<proteinExistence type="inferred from homology"/>
<evidence type="ECO:0000313" key="13">
    <source>
        <dbReference type="Proteomes" id="UP000235658"/>
    </source>
</evidence>
<evidence type="ECO:0000256" key="7">
    <source>
        <dbReference type="ARBA" id="ARBA00022989"/>
    </source>
</evidence>
<keyword evidence="3 9" id="KW-0645">Protease</keyword>
<organism evidence="12 13">
    <name type="scientific">Anaerococcus hydrogenalis</name>
    <dbReference type="NCBI Taxonomy" id="33029"/>
    <lineage>
        <taxon>Bacteria</taxon>
        <taxon>Bacillati</taxon>
        <taxon>Bacillota</taxon>
        <taxon>Tissierellia</taxon>
        <taxon>Tissierellales</taxon>
        <taxon>Peptoniphilaceae</taxon>
        <taxon>Anaerococcus</taxon>
    </lineage>
</organism>
<evidence type="ECO:0000256" key="6">
    <source>
        <dbReference type="ARBA" id="ARBA00022801"/>
    </source>
</evidence>
<protein>
    <recommendedName>
        <fullName evidence="9">Lipoprotein signal peptidase</fullName>
        <ecNumber evidence="9">3.4.23.36</ecNumber>
    </recommendedName>
    <alternativeName>
        <fullName evidence="9">Prolipoprotein signal peptidase</fullName>
    </alternativeName>
    <alternativeName>
        <fullName evidence="9">Signal peptidase II</fullName>
        <shortName evidence="9">SPase II</shortName>
    </alternativeName>
</protein>
<comment type="subcellular location">
    <subcellularLocation>
        <location evidence="9">Cell membrane</location>
        <topology evidence="9">Multi-pass membrane protein</topology>
    </subcellularLocation>
</comment>
<evidence type="ECO:0000256" key="11">
    <source>
        <dbReference type="RuleBase" id="RU004181"/>
    </source>
</evidence>
<keyword evidence="6 9" id="KW-0378">Hydrolase</keyword>
<keyword evidence="4 9" id="KW-0812">Transmembrane</keyword>
<dbReference type="HAMAP" id="MF_00161">
    <property type="entry name" value="LspA"/>
    <property type="match status" value="1"/>
</dbReference>
<dbReference type="PROSITE" id="PS00855">
    <property type="entry name" value="SPASE_II"/>
    <property type="match status" value="1"/>
</dbReference>
<comment type="catalytic activity">
    <reaction evidence="9 10">
        <text>Release of signal peptides from bacterial membrane prolipoproteins. Hydrolyzes -Xaa-Yaa-Zaa-|-(S,diacylglyceryl)Cys-, in which Xaa is hydrophobic (preferably Leu), and Yaa (Ala or Ser) and Zaa (Gly or Ala) have small, neutral side chains.</text>
        <dbReference type="EC" id="3.4.23.36"/>
    </reaction>
</comment>
<feature type="transmembrane region" description="Helical" evidence="9">
    <location>
        <begin position="55"/>
        <end position="73"/>
    </location>
</feature>
<evidence type="ECO:0000256" key="10">
    <source>
        <dbReference type="RuleBase" id="RU000594"/>
    </source>
</evidence>
<comment type="similarity">
    <text evidence="1 9 11">Belongs to the peptidase A8 family.</text>
</comment>
<keyword evidence="8 9" id="KW-0472">Membrane</keyword>
<dbReference type="AlphaFoldDB" id="A0A2N6UL56"/>
<evidence type="ECO:0000313" key="12">
    <source>
        <dbReference type="EMBL" id="PMC82561.1"/>
    </source>
</evidence>
<feature type="active site" evidence="9">
    <location>
        <position position="109"/>
    </location>
</feature>
<feature type="active site" evidence="9">
    <location>
        <position position="125"/>
    </location>
</feature>
<evidence type="ECO:0000256" key="1">
    <source>
        <dbReference type="ARBA" id="ARBA00006139"/>
    </source>
</evidence>
<dbReference type="EC" id="3.4.23.36" evidence="9"/>
<evidence type="ECO:0000256" key="3">
    <source>
        <dbReference type="ARBA" id="ARBA00022670"/>
    </source>
</evidence>
<dbReference type="InterPro" id="IPR001872">
    <property type="entry name" value="Peptidase_A8"/>
</dbReference>
<dbReference type="GO" id="GO:0004190">
    <property type="term" value="F:aspartic-type endopeptidase activity"/>
    <property type="evidence" value="ECO:0007669"/>
    <property type="project" value="UniProtKB-UniRule"/>
</dbReference>
<dbReference type="EMBL" id="PNHP01000001">
    <property type="protein sequence ID" value="PMC82561.1"/>
    <property type="molecule type" value="Genomic_DNA"/>
</dbReference>
<dbReference type="GeneID" id="84577986"/>
<dbReference type="PANTHER" id="PTHR33695">
    <property type="entry name" value="LIPOPROTEIN SIGNAL PEPTIDASE"/>
    <property type="match status" value="1"/>
</dbReference>
<dbReference type="Pfam" id="PF01252">
    <property type="entry name" value="Peptidase_A8"/>
    <property type="match status" value="1"/>
</dbReference>
<dbReference type="RefSeq" id="WP_102197596.1">
    <property type="nucleotide sequence ID" value="NZ_CAUPDS010000001.1"/>
</dbReference>
<gene>
    <name evidence="9 12" type="primary">lspA</name>
    <name evidence="12" type="ORF">CJ192_02180</name>
</gene>
<reference evidence="12 13" key="1">
    <citation type="submission" date="2017-09" db="EMBL/GenBank/DDBJ databases">
        <title>Bacterial strain isolated from the female urinary microbiota.</title>
        <authorList>
            <person name="Thomas-White K."/>
            <person name="Kumar N."/>
            <person name="Forster S."/>
            <person name="Putonti C."/>
            <person name="Lawley T."/>
            <person name="Wolfe A.J."/>
        </authorList>
    </citation>
    <scope>NUCLEOTIDE SEQUENCE [LARGE SCALE GENOMIC DNA]</scope>
    <source>
        <strain evidence="12 13">UMB0204</strain>
    </source>
</reference>
<keyword evidence="2 9" id="KW-1003">Cell membrane</keyword>
<sequence length="155" mass="17652">MIYTILIIIGIILDRISKSYAISHFIENPVYGKLINLIYVENKGAAFGILQNKRLFFIILTLVVVIYLLYYFIRNVKSNPNLLNLSLSLIVSGALGNFYDRLFHGFVVDFIEFSFFSFPVFNVADILVTVGSVLLIIFIIFGKMDGEDHVSSNRK</sequence>
<dbReference type="GO" id="GO:0005886">
    <property type="term" value="C:plasma membrane"/>
    <property type="evidence" value="ECO:0007669"/>
    <property type="project" value="UniProtKB-SubCell"/>
</dbReference>
<evidence type="ECO:0000256" key="4">
    <source>
        <dbReference type="ARBA" id="ARBA00022692"/>
    </source>
</evidence>
<comment type="function">
    <text evidence="9 10">This protein specifically catalyzes the removal of signal peptides from prolipoproteins.</text>
</comment>
<name>A0A2N6UL56_9FIRM</name>
<dbReference type="Proteomes" id="UP000235658">
    <property type="component" value="Unassembled WGS sequence"/>
</dbReference>
<dbReference type="NCBIfam" id="TIGR00077">
    <property type="entry name" value="lspA"/>
    <property type="match status" value="1"/>
</dbReference>
<keyword evidence="5 9" id="KW-0064">Aspartyl protease</keyword>
<dbReference type="PANTHER" id="PTHR33695:SF1">
    <property type="entry name" value="LIPOPROTEIN SIGNAL PEPTIDASE"/>
    <property type="match status" value="1"/>
</dbReference>
<evidence type="ECO:0000256" key="8">
    <source>
        <dbReference type="ARBA" id="ARBA00023136"/>
    </source>
</evidence>
<comment type="pathway">
    <text evidence="9">Protein modification; lipoprotein biosynthesis (signal peptide cleavage).</text>
</comment>
<dbReference type="GO" id="GO:0006508">
    <property type="term" value="P:proteolysis"/>
    <property type="evidence" value="ECO:0007669"/>
    <property type="project" value="UniProtKB-KW"/>
</dbReference>
<evidence type="ECO:0000256" key="5">
    <source>
        <dbReference type="ARBA" id="ARBA00022750"/>
    </source>
</evidence>
<accession>A0A2N6UL56</accession>
<keyword evidence="7 9" id="KW-1133">Transmembrane helix</keyword>
<comment type="caution">
    <text evidence="12">The sequence shown here is derived from an EMBL/GenBank/DDBJ whole genome shotgun (WGS) entry which is preliminary data.</text>
</comment>
<dbReference type="UniPathway" id="UPA00665"/>
<feature type="transmembrane region" description="Helical" evidence="9">
    <location>
        <begin position="82"/>
        <end position="99"/>
    </location>
</feature>
<evidence type="ECO:0000256" key="2">
    <source>
        <dbReference type="ARBA" id="ARBA00022475"/>
    </source>
</evidence>
<feature type="transmembrane region" description="Helical" evidence="9">
    <location>
        <begin position="119"/>
        <end position="141"/>
    </location>
</feature>
<comment type="caution">
    <text evidence="9">Lacks conserved residue(s) required for the propagation of feature annotation.</text>
</comment>
<dbReference type="PRINTS" id="PR00781">
    <property type="entry name" value="LIPOSIGPTASE"/>
</dbReference>
<evidence type="ECO:0000256" key="9">
    <source>
        <dbReference type="HAMAP-Rule" id="MF_00161"/>
    </source>
</evidence>